<evidence type="ECO:0000256" key="1">
    <source>
        <dbReference type="ARBA" id="ARBA00004651"/>
    </source>
</evidence>
<accession>A0A1S1KKT6</accession>
<organism evidence="8 9">
    <name type="scientific">Mycobacterium syngnathidarum</name>
    <dbReference type="NCBI Taxonomy" id="1908205"/>
    <lineage>
        <taxon>Bacteria</taxon>
        <taxon>Bacillati</taxon>
        <taxon>Actinomycetota</taxon>
        <taxon>Actinomycetes</taxon>
        <taxon>Mycobacteriales</taxon>
        <taxon>Mycobacteriaceae</taxon>
        <taxon>Mycobacterium</taxon>
    </lineage>
</organism>
<dbReference type="GO" id="GO:0005886">
    <property type="term" value="C:plasma membrane"/>
    <property type="evidence" value="ECO:0007669"/>
    <property type="project" value="UniProtKB-SubCell"/>
</dbReference>
<keyword evidence="2" id="KW-1003">Cell membrane</keyword>
<comment type="caution">
    <text evidence="8">The sequence shown here is derived from an EMBL/GenBank/DDBJ whole genome shotgun (WGS) entry which is preliminary data.</text>
</comment>
<evidence type="ECO:0000256" key="5">
    <source>
        <dbReference type="ARBA" id="ARBA00023136"/>
    </source>
</evidence>
<evidence type="ECO:0000259" key="7">
    <source>
        <dbReference type="Pfam" id="PF00482"/>
    </source>
</evidence>
<dbReference type="AlphaFoldDB" id="A0A1Q9WI89"/>
<keyword evidence="9" id="KW-1185">Reference proteome</keyword>
<comment type="subcellular location">
    <subcellularLocation>
        <location evidence="1">Cell membrane</location>
        <topology evidence="1">Multi-pass membrane protein</topology>
    </subcellularLocation>
</comment>
<dbReference type="EMBL" id="MLHV01000003">
    <property type="protein sequence ID" value="OHU07116.1"/>
    <property type="molecule type" value="Genomic_DNA"/>
</dbReference>
<evidence type="ECO:0000313" key="8">
    <source>
        <dbReference type="EMBL" id="OHU07116.1"/>
    </source>
</evidence>
<evidence type="ECO:0000256" key="2">
    <source>
        <dbReference type="ARBA" id="ARBA00022475"/>
    </source>
</evidence>
<dbReference type="OrthoDB" id="3267562at2"/>
<evidence type="ECO:0000256" key="6">
    <source>
        <dbReference type="SAM" id="Phobius"/>
    </source>
</evidence>
<protein>
    <submittedName>
        <fullName evidence="8">Pilus assembly protein TadC</fullName>
    </submittedName>
</protein>
<dbReference type="STRING" id="1908205.BKG60_00595"/>
<evidence type="ECO:0000256" key="4">
    <source>
        <dbReference type="ARBA" id="ARBA00022989"/>
    </source>
</evidence>
<keyword evidence="5 6" id="KW-0472">Membrane</keyword>
<name>A0A1Q9WI89_9MYCO</name>
<proteinExistence type="predicted"/>
<feature type="domain" description="Type II secretion system protein GspF" evidence="7">
    <location>
        <begin position="51"/>
        <end position="177"/>
    </location>
</feature>
<sequence length="196" mass="19551">MSWAALFLAAALLVGSDPVRVRNRAAPTPRRRSDLQRVPADGPLAAASTFDLFAACLSAGLAVSTAAAAVTASAPQSLAPLLRRAAELLALGADPARAWAGGQDGNAVVPQDKNAEALLRLARRSAASGSALADGVAELAAQTRHEAATSADAVAERASVLVAGPLGLCYLPAFLCLGVIPVVVGLAGDVLGSGLL</sequence>
<dbReference type="Pfam" id="PF00482">
    <property type="entry name" value="T2SSF"/>
    <property type="match status" value="1"/>
</dbReference>
<evidence type="ECO:0000313" key="9">
    <source>
        <dbReference type="Proteomes" id="UP000179636"/>
    </source>
</evidence>
<feature type="transmembrane region" description="Helical" evidence="6">
    <location>
        <begin position="167"/>
        <end position="188"/>
    </location>
</feature>
<keyword evidence="3 6" id="KW-0812">Transmembrane</keyword>
<dbReference type="InterPro" id="IPR018076">
    <property type="entry name" value="T2SS_GspF_dom"/>
</dbReference>
<evidence type="ECO:0000256" key="3">
    <source>
        <dbReference type="ARBA" id="ARBA00022692"/>
    </source>
</evidence>
<gene>
    <name evidence="8" type="ORF">BKG61_04490</name>
</gene>
<dbReference type="RefSeq" id="WP_070185945.1">
    <property type="nucleotide sequence ID" value="NZ_MLCL01000001.1"/>
</dbReference>
<reference evidence="8 9" key="1">
    <citation type="submission" date="2016-10" db="EMBL/GenBank/DDBJ databases">
        <title>Evaluation of Human, Animal and Environmental Mycobacterium chelonae Isolates by Core Genome Phylogenomic Analysis, Targeted Gene Comparison, and Anti-microbial Susceptibility Patterns: A Tale of Mistaken Identities.</title>
        <authorList>
            <person name="Fogelson S.B."/>
            <person name="Camus A.C."/>
            <person name="Lorenz W."/>
            <person name="Vasireddy R."/>
            <person name="Vasireddy S."/>
            <person name="Smith T."/>
            <person name="Brown-Elliott B.A."/>
            <person name="Wallace R.J.Jr."/>
            <person name="Hasan N.A."/>
            <person name="Reischl U."/>
            <person name="Sanchez S."/>
        </authorList>
    </citation>
    <scope>NUCLEOTIDE SEQUENCE [LARGE SCALE GENOMIC DNA]</scope>
    <source>
        <strain evidence="8 9">24999</strain>
    </source>
</reference>
<accession>A0A1Q9WI89</accession>
<dbReference type="Proteomes" id="UP000179636">
    <property type="component" value="Unassembled WGS sequence"/>
</dbReference>
<keyword evidence="4 6" id="KW-1133">Transmembrane helix</keyword>
<dbReference type="PANTHER" id="PTHR35007:SF3">
    <property type="entry name" value="POSSIBLE CONSERVED ALANINE RICH MEMBRANE PROTEIN"/>
    <property type="match status" value="1"/>
</dbReference>
<dbReference type="PANTHER" id="PTHR35007">
    <property type="entry name" value="INTEGRAL MEMBRANE PROTEIN-RELATED"/>
    <property type="match status" value="1"/>
</dbReference>